<evidence type="ECO:0008006" key="9">
    <source>
        <dbReference type="Google" id="ProtNLM"/>
    </source>
</evidence>
<dbReference type="FunCoup" id="A0A6C2YKG4">
    <property type="interactions" value="304"/>
</dbReference>
<dbReference type="InterPro" id="IPR036291">
    <property type="entry name" value="NAD(P)-bd_dom_sf"/>
</dbReference>
<dbReference type="Proteomes" id="UP000464378">
    <property type="component" value="Chromosome"/>
</dbReference>
<dbReference type="RefSeq" id="WP_162657285.1">
    <property type="nucleotide sequence ID" value="NZ_LR593887.1"/>
</dbReference>
<name>A0A6C2YKG4_9BACT</name>
<evidence type="ECO:0000313" key="7">
    <source>
        <dbReference type="EMBL" id="VIP02070.1"/>
    </source>
</evidence>
<feature type="domain" description="D-isomer specific 2-hydroxyacid dehydrogenase catalytic" evidence="5">
    <location>
        <begin position="10"/>
        <end position="332"/>
    </location>
</feature>
<dbReference type="InterPro" id="IPR006139">
    <property type="entry name" value="D-isomer_2_OHA_DH_cat_dom"/>
</dbReference>
<feature type="domain" description="D-isomer specific 2-hydroxyacid dehydrogenase NAD-binding" evidence="6">
    <location>
        <begin position="114"/>
        <end position="301"/>
    </location>
</feature>
<comment type="similarity">
    <text evidence="1 4">Belongs to the D-isomer specific 2-hydroxyacid dehydrogenase family.</text>
</comment>
<dbReference type="InterPro" id="IPR029752">
    <property type="entry name" value="D-isomer_DH_CS1"/>
</dbReference>
<dbReference type="KEGG" id="tim:GMBLW1_18900"/>
<organism evidence="7">
    <name type="scientific">Tuwongella immobilis</name>
    <dbReference type="NCBI Taxonomy" id="692036"/>
    <lineage>
        <taxon>Bacteria</taxon>
        <taxon>Pseudomonadati</taxon>
        <taxon>Planctomycetota</taxon>
        <taxon>Planctomycetia</taxon>
        <taxon>Gemmatales</taxon>
        <taxon>Gemmataceae</taxon>
        <taxon>Tuwongella</taxon>
    </lineage>
</organism>
<evidence type="ECO:0000259" key="5">
    <source>
        <dbReference type="Pfam" id="PF00389"/>
    </source>
</evidence>
<gene>
    <name evidence="7" type="ORF">GMBLW1_18900</name>
</gene>
<dbReference type="AlphaFoldDB" id="A0A6C2YKG4"/>
<evidence type="ECO:0000256" key="3">
    <source>
        <dbReference type="ARBA" id="ARBA00023027"/>
    </source>
</evidence>
<dbReference type="InParanoid" id="A0A6C2YKG4"/>
<evidence type="ECO:0000259" key="6">
    <source>
        <dbReference type="Pfam" id="PF02826"/>
    </source>
</evidence>
<proteinExistence type="inferred from homology"/>
<keyword evidence="3" id="KW-0520">NAD</keyword>
<evidence type="ECO:0000256" key="2">
    <source>
        <dbReference type="ARBA" id="ARBA00023002"/>
    </source>
</evidence>
<dbReference type="EMBL" id="LR593887">
    <property type="protein sequence ID" value="VTS00297.1"/>
    <property type="molecule type" value="Genomic_DNA"/>
</dbReference>
<dbReference type="PROSITE" id="PS00671">
    <property type="entry name" value="D_2_HYDROXYACID_DH_3"/>
    <property type="match status" value="1"/>
</dbReference>
<dbReference type="EMBL" id="LR586016">
    <property type="protein sequence ID" value="VIP02070.1"/>
    <property type="molecule type" value="Genomic_DNA"/>
</dbReference>
<sequence length="335" mass="36000">MRVAFFGTRSYDRHYFDAVNAARPSSEQHELLYLEPRLTAQTAPLAAGFPAVCVFVNDSVTADVIGQLAAGGTKVIALRCAGFNNVDLAAAKSHGITVVRVPAYAPDGVAEFAVALLLTLNRKIHKAYNRVREGNFSLDHLEGFNLAGKTVGVIGTGKIGQIFARIMLGFGCRVLAYDVAPAEDCLKRGVQYVSLDQLAAESDVISLHCPLMPATHHLVNAALLAKMKPGVMLVNTSRGGLIDTKAVIHALKTHHLGALAIDVYEEEEGVFFEDQSVDGVQDDVLARLFTFPNVLVSGHQAFLTKEALSNIASTTLDNLSCLQRGEVCANRVEKS</sequence>
<evidence type="ECO:0000313" key="8">
    <source>
        <dbReference type="Proteomes" id="UP000464378"/>
    </source>
</evidence>
<dbReference type="PANTHER" id="PTHR43026">
    <property type="entry name" value="2-HYDROXYACID DEHYDROGENASE HOMOLOG 1-RELATED"/>
    <property type="match status" value="1"/>
</dbReference>
<dbReference type="Pfam" id="PF00389">
    <property type="entry name" value="2-Hacid_dh"/>
    <property type="match status" value="1"/>
</dbReference>
<dbReference type="SUPFAM" id="SSF51735">
    <property type="entry name" value="NAD(P)-binding Rossmann-fold domains"/>
    <property type="match status" value="1"/>
</dbReference>
<reference evidence="7" key="1">
    <citation type="submission" date="2019-04" db="EMBL/GenBank/DDBJ databases">
        <authorList>
            <consortium name="Science for Life Laboratories"/>
        </authorList>
    </citation>
    <scope>NUCLEOTIDE SEQUENCE</scope>
    <source>
        <strain evidence="7">MBLW1</strain>
    </source>
</reference>
<dbReference type="CDD" id="cd12183">
    <property type="entry name" value="LDH_like_2"/>
    <property type="match status" value="1"/>
</dbReference>
<protein>
    <recommendedName>
        <fullName evidence="9">S-adenosyl-L-homocysteine hydrolase NAD binding domain-containing protein</fullName>
    </recommendedName>
</protein>
<dbReference type="Gene3D" id="3.40.50.720">
    <property type="entry name" value="NAD(P)-binding Rossmann-like Domain"/>
    <property type="match status" value="2"/>
</dbReference>
<dbReference type="Pfam" id="PF02826">
    <property type="entry name" value="2-Hacid_dh_C"/>
    <property type="match status" value="1"/>
</dbReference>
<dbReference type="GO" id="GO:0008720">
    <property type="term" value="F:D-lactate dehydrogenase (NAD+) activity"/>
    <property type="evidence" value="ECO:0007669"/>
    <property type="project" value="TreeGrafter"/>
</dbReference>
<dbReference type="GO" id="GO:0051287">
    <property type="term" value="F:NAD binding"/>
    <property type="evidence" value="ECO:0007669"/>
    <property type="project" value="InterPro"/>
</dbReference>
<dbReference type="InterPro" id="IPR006140">
    <property type="entry name" value="D-isomer_DH_NAD-bd"/>
</dbReference>
<dbReference type="InterPro" id="IPR029753">
    <property type="entry name" value="D-isomer_DH_CS"/>
</dbReference>
<accession>A0A6C2YKG4</accession>
<evidence type="ECO:0000256" key="4">
    <source>
        <dbReference type="RuleBase" id="RU003719"/>
    </source>
</evidence>
<dbReference type="SUPFAM" id="SSF52283">
    <property type="entry name" value="Formate/glycerate dehydrogenase catalytic domain-like"/>
    <property type="match status" value="1"/>
</dbReference>
<keyword evidence="8" id="KW-1185">Reference proteome</keyword>
<dbReference type="PROSITE" id="PS00065">
    <property type="entry name" value="D_2_HYDROXYACID_DH_1"/>
    <property type="match status" value="1"/>
</dbReference>
<dbReference type="InterPro" id="IPR058205">
    <property type="entry name" value="D-LDH-like"/>
</dbReference>
<dbReference type="PANTHER" id="PTHR43026:SF1">
    <property type="entry name" value="2-HYDROXYACID DEHYDROGENASE HOMOLOG 1-RELATED"/>
    <property type="match status" value="1"/>
</dbReference>
<keyword evidence="2 4" id="KW-0560">Oxidoreductase</keyword>
<evidence type="ECO:0000256" key="1">
    <source>
        <dbReference type="ARBA" id="ARBA00005854"/>
    </source>
</evidence>